<sequence length="54" mass="6148">MANSILDINESHVQRVFDFTNEVVEKYANRLAGTEACRNAANRIKEEFTKNCDA</sequence>
<name>X1LLC6_9ZZZZ</name>
<accession>X1LLC6</accession>
<comment type="caution">
    <text evidence="1">The sequence shown here is derived from an EMBL/GenBank/DDBJ whole genome shotgun (WGS) entry which is preliminary data.</text>
</comment>
<organism evidence="1">
    <name type="scientific">marine sediment metagenome</name>
    <dbReference type="NCBI Taxonomy" id="412755"/>
    <lineage>
        <taxon>unclassified sequences</taxon>
        <taxon>metagenomes</taxon>
        <taxon>ecological metagenomes</taxon>
    </lineage>
</organism>
<protein>
    <submittedName>
        <fullName evidence="1">Uncharacterized protein</fullName>
    </submittedName>
</protein>
<feature type="non-terminal residue" evidence="1">
    <location>
        <position position="54"/>
    </location>
</feature>
<reference evidence="1" key="1">
    <citation type="journal article" date="2014" name="Front. Microbiol.">
        <title>High frequency of phylogenetically diverse reductive dehalogenase-homologous genes in deep subseafloor sedimentary metagenomes.</title>
        <authorList>
            <person name="Kawai M."/>
            <person name="Futagami T."/>
            <person name="Toyoda A."/>
            <person name="Takaki Y."/>
            <person name="Nishi S."/>
            <person name="Hori S."/>
            <person name="Arai W."/>
            <person name="Tsubouchi T."/>
            <person name="Morono Y."/>
            <person name="Uchiyama I."/>
            <person name="Ito T."/>
            <person name="Fujiyama A."/>
            <person name="Inagaki F."/>
            <person name="Takami H."/>
        </authorList>
    </citation>
    <scope>NUCLEOTIDE SEQUENCE</scope>
    <source>
        <strain evidence="1">Expedition CK06-06</strain>
    </source>
</reference>
<dbReference type="EMBL" id="BARV01004740">
    <property type="protein sequence ID" value="GAI06631.1"/>
    <property type="molecule type" value="Genomic_DNA"/>
</dbReference>
<dbReference type="AlphaFoldDB" id="X1LLC6"/>
<proteinExistence type="predicted"/>
<evidence type="ECO:0000313" key="1">
    <source>
        <dbReference type="EMBL" id="GAI06631.1"/>
    </source>
</evidence>
<gene>
    <name evidence="1" type="ORF">S06H3_10291</name>
</gene>